<dbReference type="AlphaFoldDB" id="A0A0U3EKH3"/>
<dbReference type="OrthoDB" id="77462at2157"/>
<sequence>MTKKEIYYIDFDVDEVSSRIYDLMDKWSVHLIHIKGQNWQVFNHSNELVYEFDFLIDFRNIDGRIKLEDLKLNVIHHIESLKDDTTYVDELVQEDLLY</sequence>
<dbReference type="PATRIC" id="fig|230361.4.peg.1332"/>
<gene>
    <name evidence="1" type="ORF">sm9_1288</name>
</gene>
<organism evidence="1 2">
    <name type="scientific">Methanobrevibacter millerae</name>
    <dbReference type="NCBI Taxonomy" id="230361"/>
    <lineage>
        <taxon>Archaea</taxon>
        <taxon>Methanobacteriati</taxon>
        <taxon>Methanobacteriota</taxon>
        <taxon>Methanomada group</taxon>
        <taxon>Methanobacteria</taxon>
        <taxon>Methanobacteriales</taxon>
        <taxon>Methanobacteriaceae</taxon>
        <taxon>Methanobrevibacter</taxon>
    </lineage>
</organism>
<dbReference type="GeneID" id="26736239"/>
<evidence type="ECO:0000313" key="2">
    <source>
        <dbReference type="Proteomes" id="UP000067738"/>
    </source>
</evidence>
<dbReference type="RefSeq" id="WP_157064692.1">
    <property type="nucleotide sequence ID" value="NZ_CP011266.1"/>
</dbReference>
<protein>
    <submittedName>
        <fullName evidence="1">Uncharacterized protein</fullName>
    </submittedName>
</protein>
<reference evidence="1 2" key="1">
    <citation type="submission" date="2015-04" db="EMBL/GenBank/DDBJ databases">
        <title>The complete genome sequence of the rumen methanogen Methanobrevibacter millerae SM9.</title>
        <authorList>
            <person name="Leahy S.C."/>
            <person name="Kelly W.J."/>
            <person name="Pacheco D.M."/>
            <person name="Li D."/>
            <person name="Altermann E."/>
            <person name="Attwood G.T."/>
        </authorList>
    </citation>
    <scope>NUCLEOTIDE SEQUENCE [LARGE SCALE GENOMIC DNA]</scope>
    <source>
        <strain evidence="1 2">SM9</strain>
    </source>
</reference>
<accession>A0A0U3EKH3</accession>
<keyword evidence="2" id="KW-1185">Reference proteome</keyword>
<evidence type="ECO:0000313" key="1">
    <source>
        <dbReference type="EMBL" id="ALT69069.1"/>
    </source>
</evidence>
<name>A0A0U3EKH3_9EURY</name>
<dbReference type="KEGG" id="mmil:sm9_1288"/>
<dbReference type="EMBL" id="CP011266">
    <property type="protein sequence ID" value="ALT69069.1"/>
    <property type="molecule type" value="Genomic_DNA"/>
</dbReference>
<proteinExistence type="predicted"/>
<dbReference type="Proteomes" id="UP000067738">
    <property type="component" value="Chromosome"/>
</dbReference>